<dbReference type="Gene3D" id="2.170.130.10">
    <property type="entry name" value="TonB-dependent receptor, plug domain"/>
    <property type="match status" value="1"/>
</dbReference>
<dbReference type="Proteomes" id="UP001484239">
    <property type="component" value="Unassembled WGS sequence"/>
</dbReference>
<dbReference type="RefSeq" id="WP_405287187.1">
    <property type="nucleotide sequence ID" value="NZ_JBBHLI010000007.1"/>
</dbReference>
<dbReference type="SUPFAM" id="SSF56935">
    <property type="entry name" value="Porins"/>
    <property type="match status" value="1"/>
</dbReference>
<evidence type="ECO:0000313" key="14">
    <source>
        <dbReference type="Proteomes" id="UP001484239"/>
    </source>
</evidence>
<dbReference type="InterPro" id="IPR013784">
    <property type="entry name" value="Carb-bd-like_fold"/>
</dbReference>
<sequence>MRIPSCFRAVPSVCVVLAASLPAGVAGQAPEARLAGAVVDDASSAPLADVEVRLEAPCRATTGEVTASDATGRFFWERVAGRECTLLFRRIGYASVRASVDVPVAPGEALEVRMRPSALEMAGMLVTAAGRIAGVEESFRPADVIEGEALRRRLGGNVAATLAGEPGVVQRYNGPVAAQPIIRGLGGDRVLMLEDGQRTGDIATTAADHAVTIDPLSAERIEVLRGPAGLVHGANTLGGVINVVRNDVPRSLPDAPRGEFAAQAESGNAGVVGMGTAEASWGPVAMRAAYSQRHASDTRTPTGSLPQTDLDGYDAGAGVSWVGSRGFLGVAARDYTSYYGVPSSFGGAVIPGAHEGGVYIDLRRSTLQLAGETREPGGAFTAVRLDANYVRFEQDELEEGGLVGTRFGQLQSGAKVVARYEREGGLAASGALGASVQWRDLRATGSFTGTRPATELSLGVFALEEYEIAPFRLQVGARFDAVDLTPRDTTSSRYLPEPRARRFQALSGSVALLWPVAEGWVLGASVARAFRTPAIEELYSNGPHLANYAYEVGNPALVREVGTGVDAFVRVTKPEVRAEVSLFVNSIEDFVQHVPLLDPNTGRPQLDYRLRRYFVYRAEQTDALLTGGEVSVEWEALPRYVLEASGSWVRGTDRSNDEALPAMPPAQGRVAVRHDAVRWFAGVGLHGALAQRRVPEAPPEAECPENGCPPLPGEFLDTDGFSLLEASVGARLQVGGRFHSLTLSVDNLLDSVWYDHLSRIKTVAPQPGRSIRLLYRVEL</sequence>
<dbReference type="InterPro" id="IPR036942">
    <property type="entry name" value="Beta-barrel_TonB_sf"/>
</dbReference>
<feature type="domain" description="TonB-dependent receptor-like beta-barrel" evidence="11">
    <location>
        <begin position="314"/>
        <end position="748"/>
    </location>
</feature>
<dbReference type="SUPFAM" id="SSF49452">
    <property type="entry name" value="Starch-binding domain-like"/>
    <property type="match status" value="1"/>
</dbReference>
<keyword evidence="13" id="KW-0675">Receptor</keyword>
<keyword evidence="5 9" id="KW-0798">TonB box</keyword>
<dbReference type="Pfam" id="PF13620">
    <property type="entry name" value="CarboxypepD_reg"/>
    <property type="match status" value="1"/>
</dbReference>
<dbReference type="Pfam" id="PF00593">
    <property type="entry name" value="TonB_dep_Rec_b-barrel"/>
    <property type="match status" value="1"/>
</dbReference>
<organism evidence="13 14">
    <name type="scientific">Gaopeijia maritima</name>
    <dbReference type="NCBI Taxonomy" id="3119007"/>
    <lineage>
        <taxon>Bacteria</taxon>
        <taxon>Pseudomonadati</taxon>
        <taxon>Gemmatimonadota</taxon>
        <taxon>Longimicrobiia</taxon>
        <taxon>Gaopeijiales</taxon>
        <taxon>Gaopeijiaceae</taxon>
        <taxon>Gaopeijia</taxon>
    </lineage>
</organism>
<dbReference type="InterPro" id="IPR039426">
    <property type="entry name" value="TonB-dep_rcpt-like"/>
</dbReference>
<evidence type="ECO:0000256" key="5">
    <source>
        <dbReference type="ARBA" id="ARBA00023077"/>
    </source>
</evidence>
<feature type="domain" description="TonB-dependent receptor plug" evidence="12">
    <location>
        <begin position="140"/>
        <end position="240"/>
    </location>
</feature>
<feature type="signal peptide" evidence="10">
    <location>
        <begin position="1"/>
        <end position="25"/>
    </location>
</feature>
<dbReference type="PROSITE" id="PS52016">
    <property type="entry name" value="TONB_DEPENDENT_REC_3"/>
    <property type="match status" value="1"/>
</dbReference>
<evidence type="ECO:0000256" key="6">
    <source>
        <dbReference type="ARBA" id="ARBA00023136"/>
    </source>
</evidence>
<evidence type="ECO:0000256" key="7">
    <source>
        <dbReference type="ARBA" id="ARBA00023237"/>
    </source>
</evidence>
<comment type="similarity">
    <text evidence="8 9">Belongs to the TonB-dependent receptor family.</text>
</comment>
<evidence type="ECO:0000256" key="4">
    <source>
        <dbReference type="ARBA" id="ARBA00022692"/>
    </source>
</evidence>
<evidence type="ECO:0000256" key="10">
    <source>
        <dbReference type="SAM" id="SignalP"/>
    </source>
</evidence>
<dbReference type="Pfam" id="PF07715">
    <property type="entry name" value="Plug"/>
    <property type="match status" value="1"/>
</dbReference>
<keyword evidence="14" id="KW-1185">Reference proteome</keyword>
<accession>A0ABU9EAP4</accession>
<evidence type="ECO:0000256" key="1">
    <source>
        <dbReference type="ARBA" id="ARBA00004571"/>
    </source>
</evidence>
<comment type="subcellular location">
    <subcellularLocation>
        <location evidence="1 8">Cell outer membrane</location>
        <topology evidence="1 8">Multi-pass membrane protein</topology>
    </subcellularLocation>
</comment>
<dbReference type="PANTHER" id="PTHR30069">
    <property type="entry name" value="TONB-DEPENDENT OUTER MEMBRANE RECEPTOR"/>
    <property type="match status" value="1"/>
</dbReference>
<dbReference type="InterPro" id="IPR000531">
    <property type="entry name" value="Beta-barrel_TonB"/>
</dbReference>
<evidence type="ECO:0000259" key="11">
    <source>
        <dbReference type="Pfam" id="PF00593"/>
    </source>
</evidence>
<comment type="caution">
    <text evidence="13">The sequence shown here is derived from an EMBL/GenBank/DDBJ whole genome shotgun (WGS) entry which is preliminary data.</text>
</comment>
<feature type="chain" id="PRO_5045255527" evidence="10">
    <location>
        <begin position="26"/>
        <end position="779"/>
    </location>
</feature>
<protein>
    <submittedName>
        <fullName evidence="13">TonB-dependent receptor</fullName>
    </submittedName>
</protein>
<name>A0ABU9EAP4_9BACT</name>
<reference evidence="13 14" key="1">
    <citation type="submission" date="2024-02" db="EMBL/GenBank/DDBJ databases">
        <title>A novel Gemmatimonadota bacterium.</title>
        <authorList>
            <person name="Du Z.-J."/>
            <person name="Ye Y.-Q."/>
        </authorList>
    </citation>
    <scope>NUCLEOTIDE SEQUENCE [LARGE SCALE GENOMIC DNA]</scope>
    <source>
        <strain evidence="13 14">DH-20</strain>
    </source>
</reference>
<dbReference type="EMBL" id="JBBHLI010000007">
    <property type="protein sequence ID" value="MEK9501811.1"/>
    <property type="molecule type" value="Genomic_DNA"/>
</dbReference>
<keyword evidence="7 8" id="KW-0998">Cell outer membrane</keyword>
<keyword evidence="10" id="KW-0732">Signal</keyword>
<dbReference type="Gene3D" id="2.40.170.20">
    <property type="entry name" value="TonB-dependent receptor, beta-barrel domain"/>
    <property type="match status" value="1"/>
</dbReference>
<gene>
    <name evidence="13" type="ORF">WI372_12540</name>
</gene>
<evidence type="ECO:0000256" key="2">
    <source>
        <dbReference type="ARBA" id="ARBA00022448"/>
    </source>
</evidence>
<evidence type="ECO:0000256" key="3">
    <source>
        <dbReference type="ARBA" id="ARBA00022452"/>
    </source>
</evidence>
<proteinExistence type="inferred from homology"/>
<evidence type="ECO:0000256" key="8">
    <source>
        <dbReference type="PROSITE-ProRule" id="PRU01360"/>
    </source>
</evidence>
<dbReference type="InterPro" id="IPR012910">
    <property type="entry name" value="Plug_dom"/>
</dbReference>
<evidence type="ECO:0000256" key="9">
    <source>
        <dbReference type="RuleBase" id="RU003357"/>
    </source>
</evidence>
<evidence type="ECO:0000313" key="13">
    <source>
        <dbReference type="EMBL" id="MEK9501811.1"/>
    </source>
</evidence>
<keyword evidence="3 8" id="KW-1134">Transmembrane beta strand</keyword>
<dbReference type="InterPro" id="IPR037066">
    <property type="entry name" value="Plug_dom_sf"/>
</dbReference>
<keyword evidence="2 8" id="KW-0813">Transport</keyword>
<dbReference type="PANTHER" id="PTHR30069:SF40">
    <property type="entry name" value="TONB-DEPENDENT RECEPTOR NMB0964-RELATED"/>
    <property type="match status" value="1"/>
</dbReference>
<keyword evidence="4 8" id="KW-0812">Transmembrane</keyword>
<keyword evidence="6 8" id="KW-0472">Membrane</keyword>
<dbReference type="Gene3D" id="2.60.40.1120">
    <property type="entry name" value="Carboxypeptidase-like, regulatory domain"/>
    <property type="match status" value="1"/>
</dbReference>
<evidence type="ECO:0000259" key="12">
    <source>
        <dbReference type="Pfam" id="PF07715"/>
    </source>
</evidence>